<evidence type="ECO:0000313" key="14">
    <source>
        <dbReference type="EMBL" id="ABE54111.1"/>
    </source>
</evidence>
<dbReference type="SUPFAM" id="SSF56281">
    <property type="entry name" value="Metallo-hydrolase/oxidoreductase"/>
    <property type="match status" value="1"/>
</dbReference>
<keyword evidence="12" id="KW-0046">Antibiotic resistance</keyword>
<dbReference type="Proteomes" id="UP000001982">
    <property type="component" value="Chromosome"/>
</dbReference>
<dbReference type="CARD" id="ARO:3007017">
    <property type="molecule name" value="SHD-1"/>
    <property type="mechanism identifier" value="ARO:0001004"/>
    <property type="mechanism name" value="antibiotic inactivation"/>
</dbReference>
<dbReference type="AlphaFoldDB" id="Q12R15"/>
<dbReference type="STRING" id="318161.Sden_0822"/>
<keyword evidence="15" id="KW-1185">Reference proteome</keyword>
<evidence type="ECO:0000256" key="1">
    <source>
        <dbReference type="ARBA" id="ARBA00001526"/>
    </source>
</evidence>
<evidence type="ECO:0000256" key="11">
    <source>
        <dbReference type="ARBA" id="ARBA00022833"/>
    </source>
</evidence>
<comment type="subunit">
    <text evidence="5">Monomer.</text>
</comment>
<comment type="catalytic activity">
    <reaction evidence="1">
        <text>a beta-lactam + H2O = a substituted beta-amino acid</text>
        <dbReference type="Rhea" id="RHEA:20401"/>
        <dbReference type="ChEBI" id="CHEBI:15377"/>
        <dbReference type="ChEBI" id="CHEBI:35627"/>
        <dbReference type="ChEBI" id="CHEBI:140347"/>
        <dbReference type="EC" id="3.5.2.6"/>
    </reaction>
</comment>
<sequence length="269" mass="28994">MEFSRMMLNLVRKVFTTGPRVLSVVSLLSVNVLGINLAQAVTSEESVPKFSIEPLANNVYLHQSFQQTESFGLVGANGLVVINEGKAFIVDTPWSESDTAVLVDWIKEQGYQLVGSVSTHSHEDRTAGIGWLNAHSIPTFASELTNQILKESEKPLASHPFALPQASLFDGQLEAFYPGGGHALDNLVVWLPKSNILFGGCLVRSLDSTSLGYTGEAVLEQWPTSAMKVLAKFPDVELVVPGHGEPGDKQLLIHTKALAESGAKQASAK</sequence>
<proteinExistence type="inferred from homology"/>
<organism evidence="14 15">
    <name type="scientific">Shewanella denitrificans (strain OS217 / ATCC BAA-1090 / DSM 15013)</name>
    <dbReference type="NCBI Taxonomy" id="318161"/>
    <lineage>
        <taxon>Bacteria</taxon>
        <taxon>Pseudomonadati</taxon>
        <taxon>Pseudomonadota</taxon>
        <taxon>Gammaproteobacteria</taxon>
        <taxon>Alteromonadales</taxon>
        <taxon>Shewanellaceae</taxon>
        <taxon>Shewanella</taxon>
    </lineage>
</organism>
<dbReference type="Gene3D" id="3.60.15.10">
    <property type="entry name" value="Ribonuclease Z/Hydroxyacylglutathione hydrolase-like"/>
    <property type="match status" value="1"/>
</dbReference>
<dbReference type="EMBL" id="CP000302">
    <property type="protein sequence ID" value="ABE54111.1"/>
    <property type="molecule type" value="Genomic_DNA"/>
</dbReference>
<evidence type="ECO:0000256" key="9">
    <source>
        <dbReference type="ARBA" id="ARBA00022764"/>
    </source>
</evidence>
<gene>
    <name evidence="14" type="ordered locus">Sden_0822</name>
</gene>
<dbReference type="PANTHER" id="PTHR42951">
    <property type="entry name" value="METALLO-BETA-LACTAMASE DOMAIN-CONTAINING"/>
    <property type="match status" value="1"/>
</dbReference>
<evidence type="ECO:0000256" key="3">
    <source>
        <dbReference type="ARBA" id="ARBA00004418"/>
    </source>
</evidence>
<evidence type="ECO:0000256" key="6">
    <source>
        <dbReference type="ARBA" id="ARBA00012865"/>
    </source>
</evidence>
<protein>
    <recommendedName>
        <fullName evidence="6">beta-lactamase</fullName>
        <ecNumber evidence="6">3.5.2.6</ecNumber>
    </recommendedName>
</protein>
<dbReference type="EC" id="3.5.2.6" evidence="6"/>
<dbReference type="Pfam" id="PF00753">
    <property type="entry name" value="Lactamase_B"/>
    <property type="match status" value="1"/>
</dbReference>
<keyword evidence="9" id="KW-0574">Periplasm</keyword>
<keyword evidence="7" id="KW-0479">Metal-binding</keyword>
<dbReference type="NCBIfam" id="NF012145">
    <property type="entry name" value="blaDIM_SIM_IMP"/>
    <property type="match status" value="1"/>
</dbReference>
<dbReference type="CDD" id="cd16301">
    <property type="entry name" value="IMP_DIM-like_MBL-B1"/>
    <property type="match status" value="1"/>
</dbReference>
<dbReference type="InterPro" id="IPR001279">
    <property type="entry name" value="Metallo-B-lactamas"/>
</dbReference>
<keyword evidence="8" id="KW-0732">Signal</keyword>
<dbReference type="GO" id="GO:0017001">
    <property type="term" value="P:antibiotic catabolic process"/>
    <property type="evidence" value="ECO:0007669"/>
    <property type="project" value="UniProtKB-ARBA"/>
</dbReference>
<evidence type="ECO:0000256" key="8">
    <source>
        <dbReference type="ARBA" id="ARBA00022729"/>
    </source>
</evidence>
<evidence type="ECO:0000259" key="13">
    <source>
        <dbReference type="SMART" id="SM00849"/>
    </source>
</evidence>
<dbReference type="GO" id="GO:0008800">
    <property type="term" value="F:beta-lactamase activity"/>
    <property type="evidence" value="ECO:0007669"/>
    <property type="project" value="UniProtKB-EC"/>
</dbReference>
<dbReference type="InterPro" id="IPR050855">
    <property type="entry name" value="NDM-1-like"/>
</dbReference>
<keyword evidence="11" id="KW-0862">Zinc</keyword>
<comment type="similarity">
    <text evidence="4">Belongs to the metallo-beta-lactamase superfamily. Class-B beta-lactamase family.</text>
</comment>
<comment type="cofactor">
    <cofactor evidence="2">
        <name>Zn(2+)</name>
        <dbReference type="ChEBI" id="CHEBI:29105"/>
    </cofactor>
</comment>
<dbReference type="RefSeq" id="WP_011495276.1">
    <property type="nucleotide sequence ID" value="NC_007954.1"/>
</dbReference>
<dbReference type="InterPro" id="IPR058199">
    <property type="entry name" value="BlaB//VIM/IMP-1"/>
</dbReference>
<dbReference type="PANTHER" id="PTHR42951:SF4">
    <property type="entry name" value="ACYL-COENZYME A THIOESTERASE MBLAC2"/>
    <property type="match status" value="1"/>
</dbReference>
<accession>Q12R15</accession>
<dbReference type="eggNOG" id="COG0491">
    <property type="taxonomic scope" value="Bacteria"/>
</dbReference>
<name>Q12R15_SHEDO</name>
<dbReference type="NCBIfam" id="NF033088">
    <property type="entry name" value="bla_subclass_B1"/>
    <property type="match status" value="1"/>
</dbReference>
<evidence type="ECO:0000256" key="12">
    <source>
        <dbReference type="ARBA" id="ARBA00023251"/>
    </source>
</evidence>
<evidence type="ECO:0000256" key="2">
    <source>
        <dbReference type="ARBA" id="ARBA00001947"/>
    </source>
</evidence>
<dbReference type="KEGG" id="sdn:Sden_0822"/>
<dbReference type="NCBIfam" id="NF012229">
    <property type="entry name" value="bla_class_B_core"/>
    <property type="match status" value="1"/>
</dbReference>
<dbReference type="InterPro" id="IPR036866">
    <property type="entry name" value="RibonucZ/Hydroxyglut_hydro"/>
</dbReference>
<evidence type="ECO:0000256" key="5">
    <source>
        <dbReference type="ARBA" id="ARBA00011245"/>
    </source>
</evidence>
<dbReference type="HOGENOM" id="CLU_068048_0_0_6"/>
<evidence type="ECO:0000313" key="15">
    <source>
        <dbReference type="Proteomes" id="UP000001982"/>
    </source>
</evidence>
<evidence type="ECO:0000256" key="7">
    <source>
        <dbReference type="ARBA" id="ARBA00022723"/>
    </source>
</evidence>
<feature type="domain" description="Metallo-beta-lactamase" evidence="13">
    <location>
        <begin position="75"/>
        <end position="243"/>
    </location>
</feature>
<evidence type="ECO:0000256" key="4">
    <source>
        <dbReference type="ARBA" id="ARBA00005250"/>
    </source>
</evidence>
<evidence type="ECO:0000256" key="10">
    <source>
        <dbReference type="ARBA" id="ARBA00022801"/>
    </source>
</evidence>
<keyword evidence="10 14" id="KW-0378">Hydrolase</keyword>
<dbReference type="SMART" id="SM00849">
    <property type="entry name" value="Lactamase_B"/>
    <property type="match status" value="1"/>
</dbReference>
<comment type="subcellular location">
    <subcellularLocation>
        <location evidence="3">Periplasm</location>
    </subcellularLocation>
</comment>
<reference evidence="14 15" key="1">
    <citation type="submission" date="2006-03" db="EMBL/GenBank/DDBJ databases">
        <title>Complete sequence of Shewanella denitrificans OS217.</title>
        <authorList>
            <consortium name="US DOE Joint Genome Institute"/>
            <person name="Copeland A."/>
            <person name="Lucas S."/>
            <person name="Lapidus A."/>
            <person name="Barry K."/>
            <person name="Detter J.C."/>
            <person name="Glavina del Rio T."/>
            <person name="Hammon N."/>
            <person name="Israni S."/>
            <person name="Dalin E."/>
            <person name="Tice H."/>
            <person name="Pitluck S."/>
            <person name="Brettin T."/>
            <person name="Bruce D."/>
            <person name="Han C."/>
            <person name="Tapia R."/>
            <person name="Gilna P."/>
            <person name="Kiss H."/>
            <person name="Schmutz J."/>
            <person name="Larimer F."/>
            <person name="Land M."/>
            <person name="Hauser L."/>
            <person name="Kyrpides N."/>
            <person name="Lykidis A."/>
            <person name="Richardson P."/>
        </authorList>
    </citation>
    <scope>NUCLEOTIDE SEQUENCE [LARGE SCALE GENOMIC DNA]</scope>
    <source>
        <strain evidence="15">OS217 / ATCC BAA-1090 / DSM 15013</strain>
    </source>
</reference>